<organism evidence="3">
    <name type="scientific">Fagus sylvatica</name>
    <name type="common">Beechnut</name>
    <dbReference type="NCBI Taxonomy" id="28930"/>
    <lineage>
        <taxon>Eukaryota</taxon>
        <taxon>Viridiplantae</taxon>
        <taxon>Streptophyta</taxon>
        <taxon>Embryophyta</taxon>
        <taxon>Tracheophyta</taxon>
        <taxon>Spermatophyta</taxon>
        <taxon>Magnoliopsida</taxon>
        <taxon>eudicotyledons</taxon>
        <taxon>Gunneridae</taxon>
        <taxon>Pentapetalae</taxon>
        <taxon>rosids</taxon>
        <taxon>fabids</taxon>
        <taxon>Fagales</taxon>
        <taxon>Fagaceae</taxon>
        <taxon>Fagus</taxon>
    </lineage>
</organism>
<keyword evidence="1" id="KW-0812">Transmembrane</keyword>
<keyword evidence="1" id="KW-0472">Membrane</keyword>
<gene>
    <name evidence="3" type="ORF">FSB_LOCUS10545</name>
</gene>
<name>A0A2N9F672_FAGSY</name>
<dbReference type="AlphaFoldDB" id="A0A2N9F672"/>
<protein>
    <recommendedName>
        <fullName evidence="2">DUF4220 domain-containing protein</fullName>
    </recommendedName>
</protein>
<dbReference type="Pfam" id="PF13968">
    <property type="entry name" value="DUF4220"/>
    <property type="match status" value="1"/>
</dbReference>
<proteinExistence type="predicted"/>
<dbReference type="InterPro" id="IPR025315">
    <property type="entry name" value="DUF4220"/>
</dbReference>
<feature type="transmembrane region" description="Helical" evidence="1">
    <location>
        <begin position="56"/>
        <end position="79"/>
    </location>
</feature>
<sequence>MVKRLFADLILSFQDRDASREIIERLSHDSYQKAFMVIEIELGCIYDLLCTKAKAIYSRLGIAARIIGIFVILIVFVVFHTLGERHHQSKIDFIITLVLLGIALVLELWAFRELLISDQTAHWLIKHNKTTFLKVVRALQPRCYEKRRWSNSICQFSLLNFSLGKKPLPYYGIMKMLCIDELLQIQPYDIPESHVDDIRILIFKEIREAIKWAEINSKGTNLKQIWEAIEGAEINIKGTNLKEIWEAIEGAEINSKGTNLKVLYGRRGGRTLERYNRGDLDWSVKLDFDLSILIWHLATEICYFQDFIQLNENDAPANKESGEREPKDERSGKGLMRQRCNYLSQYMLYLLVRRPKMLPIGMGNIKFRDIYAEIGEYIEKQTGKKVRDIDKMTASDKLRKVGSEIMLTVGGRDKSNFVMFKACKLASELGEGEEKWEIIKKFWLEMLGHAASQCRGSHHAQQLRRGGELLTHVWLLMAHFGLTDHFQIPSSHAIAEAIIR</sequence>
<evidence type="ECO:0000259" key="2">
    <source>
        <dbReference type="Pfam" id="PF13968"/>
    </source>
</evidence>
<dbReference type="PANTHER" id="PTHR31325">
    <property type="entry name" value="OS01G0798800 PROTEIN-RELATED"/>
    <property type="match status" value="1"/>
</dbReference>
<dbReference type="EMBL" id="OIVN01000591">
    <property type="protein sequence ID" value="SPC82663.1"/>
    <property type="molecule type" value="Genomic_DNA"/>
</dbReference>
<dbReference type="InterPro" id="IPR007658">
    <property type="entry name" value="DUF594"/>
</dbReference>
<feature type="transmembrane region" description="Helical" evidence="1">
    <location>
        <begin position="91"/>
        <end position="111"/>
    </location>
</feature>
<accession>A0A2N9F672</accession>
<evidence type="ECO:0000256" key="1">
    <source>
        <dbReference type="SAM" id="Phobius"/>
    </source>
</evidence>
<feature type="domain" description="DUF4220" evidence="2">
    <location>
        <begin position="1"/>
        <end position="161"/>
    </location>
</feature>
<evidence type="ECO:0000313" key="3">
    <source>
        <dbReference type="EMBL" id="SPC82663.1"/>
    </source>
</evidence>
<dbReference type="Pfam" id="PF04578">
    <property type="entry name" value="DUF594"/>
    <property type="match status" value="1"/>
</dbReference>
<keyword evidence="1" id="KW-1133">Transmembrane helix</keyword>
<reference evidence="3" key="1">
    <citation type="submission" date="2018-02" db="EMBL/GenBank/DDBJ databases">
        <authorList>
            <person name="Cohen D.B."/>
            <person name="Kent A.D."/>
        </authorList>
    </citation>
    <scope>NUCLEOTIDE SEQUENCE</scope>
</reference>